<evidence type="ECO:0000313" key="3">
    <source>
        <dbReference type="Proteomes" id="UP001164929"/>
    </source>
</evidence>
<keyword evidence="1" id="KW-0812">Transmembrane</keyword>
<keyword evidence="3" id="KW-1185">Reference proteome</keyword>
<feature type="transmembrane region" description="Helical" evidence="1">
    <location>
        <begin position="40"/>
        <end position="60"/>
    </location>
</feature>
<gene>
    <name evidence="2" type="ORF">NC653_041300</name>
</gene>
<dbReference type="EMBL" id="JAQIZT010000019">
    <property type="protein sequence ID" value="KAJ6952099.1"/>
    <property type="molecule type" value="Genomic_DNA"/>
</dbReference>
<comment type="caution">
    <text evidence="2">The sequence shown here is derived from an EMBL/GenBank/DDBJ whole genome shotgun (WGS) entry which is preliminary data.</text>
</comment>
<dbReference type="AlphaFoldDB" id="A0AAD6L863"/>
<feature type="transmembrane region" description="Helical" evidence="1">
    <location>
        <begin position="72"/>
        <end position="92"/>
    </location>
</feature>
<protein>
    <recommendedName>
        <fullName evidence="4">Transmembrane protein</fullName>
    </recommendedName>
</protein>
<accession>A0AAD6L863</accession>
<dbReference type="Proteomes" id="UP001164929">
    <property type="component" value="Chromosome 19"/>
</dbReference>
<keyword evidence="1" id="KW-0472">Membrane</keyword>
<name>A0AAD6L863_9ROSI</name>
<reference evidence="2" key="1">
    <citation type="journal article" date="2023" name="Mol. Ecol. Resour.">
        <title>Chromosome-level genome assembly of a triploid poplar Populus alba 'Berolinensis'.</title>
        <authorList>
            <person name="Chen S."/>
            <person name="Yu Y."/>
            <person name="Wang X."/>
            <person name="Wang S."/>
            <person name="Zhang T."/>
            <person name="Zhou Y."/>
            <person name="He R."/>
            <person name="Meng N."/>
            <person name="Wang Y."/>
            <person name="Liu W."/>
            <person name="Liu Z."/>
            <person name="Liu J."/>
            <person name="Guo Q."/>
            <person name="Huang H."/>
            <person name="Sederoff R.R."/>
            <person name="Wang G."/>
            <person name="Qu G."/>
            <person name="Chen S."/>
        </authorList>
    </citation>
    <scope>NUCLEOTIDE SEQUENCE</scope>
    <source>
        <strain evidence="2">SC-2020</strain>
    </source>
</reference>
<evidence type="ECO:0008006" key="4">
    <source>
        <dbReference type="Google" id="ProtNLM"/>
    </source>
</evidence>
<sequence length="98" mass="11645">MLMKEQEHKSMQIWKTIQEMITTEGMVMFQAQVSVTEGRAVLFFISSTVFFSFSFSFVHYTYGFISVDLVESLLHLVPCKAILYYFFLHLFLNKYKKF</sequence>
<organism evidence="2 3">
    <name type="scientific">Populus alba x Populus x berolinensis</name>
    <dbReference type="NCBI Taxonomy" id="444605"/>
    <lineage>
        <taxon>Eukaryota</taxon>
        <taxon>Viridiplantae</taxon>
        <taxon>Streptophyta</taxon>
        <taxon>Embryophyta</taxon>
        <taxon>Tracheophyta</taxon>
        <taxon>Spermatophyta</taxon>
        <taxon>Magnoliopsida</taxon>
        <taxon>eudicotyledons</taxon>
        <taxon>Gunneridae</taxon>
        <taxon>Pentapetalae</taxon>
        <taxon>rosids</taxon>
        <taxon>fabids</taxon>
        <taxon>Malpighiales</taxon>
        <taxon>Salicaceae</taxon>
        <taxon>Saliceae</taxon>
        <taxon>Populus</taxon>
    </lineage>
</organism>
<evidence type="ECO:0000313" key="2">
    <source>
        <dbReference type="EMBL" id="KAJ6952099.1"/>
    </source>
</evidence>
<evidence type="ECO:0000256" key="1">
    <source>
        <dbReference type="SAM" id="Phobius"/>
    </source>
</evidence>
<proteinExistence type="predicted"/>
<keyword evidence="1" id="KW-1133">Transmembrane helix</keyword>